<gene>
    <name evidence="3" type="ORF">ACFFNX_35840</name>
</gene>
<dbReference type="SUPFAM" id="SSF50475">
    <property type="entry name" value="FMN-binding split barrel"/>
    <property type="match status" value="1"/>
</dbReference>
<dbReference type="PANTHER" id="PTHR35176">
    <property type="entry name" value="HEME OXYGENASE HI_0854-RELATED"/>
    <property type="match status" value="1"/>
</dbReference>
<name>A0ABV5YU54_9ACTN</name>
<keyword evidence="1" id="KW-0560">Oxidoreductase</keyword>
<organism evidence="3 4">
    <name type="scientific">Actinoallomurus acaciae</name>
    <dbReference type="NCBI Taxonomy" id="502577"/>
    <lineage>
        <taxon>Bacteria</taxon>
        <taxon>Bacillati</taxon>
        <taxon>Actinomycetota</taxon>
        <taxon>Actinomycetes</taxon>
        <taxon>Streptosporangiales</taxon>
        <taxon>Thermomonosporaceae</taxon>
        <taxon>Actinoallomurus</taxon>
    </lineage>
</organism>
<dbReference type="EMBL" id="JBHLZP010000394">
    <property type="protein sequence ID" value="MFB9837559.1"/>
    <property type="molecule type" value="Genomic_DNA"/>
</dbReference>
<dbReference type="RefSeq" id="WP_378210425.1">
    <property type="nucleotide sequence ID" value="NZ_JBHLZP010000394.1"/>
</dbReference>
<comment type="caution">
    <text evidence="3">The sequence shown here is derived from an EMBL/GenBank/DDBJ whole genome shotgun (WGS) entry which is preliminary data.</text>
</comment>
<evidence type="ECO:0000313" key="4">
    <source>
        <dbReference type="Proteomes" id="UP001589627"/>
    </source>
</evidence>
<sequence length="155" mass="16956">MTYGPGQGPGPLSLSDDELTALLAGHRMGALAANKGDGHPHLSTVAYHWDPARRLVRISTIDDRAKVRRLRRDPRAALYVTSADHLAFVVAQGKAELSAVSEVPGDAAGRELLALQPPFARADDEKAFLEQMVIDRRLVIRLRVSRLYGTRLDVP</sequence>
<dbReference type="Pfam" id="PF01243">
    <property type="entry name" value="PNPOx_N"/>
    <property type="match status" value="1"/>
</dbReference>
<dbReference type="Gene3D" id="2.30.110.10">
    <property type="entry name" value="Electron Transport, Fmn-binding Protein, Chain A"/>
    <property type="match status" value="1"/>
</dbReference>
<dbReference type="InterPro" id="IPR012349">
    <property type="entry name" value="Split_barrel_FMN-bd"/>
</dbReference>
<dbReference type="InterPro" id="IPR052019">
    <property type="entry name" value="F420H2_bilvrd_red/Heme_oxyg"/>
</dbReference>
<protein>
    <submittedName>
        <fullName evidence="3">Pyridoxamine 5'-phosphate oxidase family protein</fullName>
    </submittedName>
</protein>
<dbReference type="Proteomes" id="UP001589627">
    <property type="component" value="Unassembled WGS sequence"/>
</dbReference>
<dbReference type="InterPro" id="IPR019920">
    <property type="entry name" value="F420-binding_dom_put"/>
</dbReference>
<evidence type="ECO:0000256" key="1">
    <source>
        <dbReference type="ARBA" id="ARBA00023002"/>
    </source>
</evidence>
<keyword evidence="4" id="KW-1185">Reference proteome</keyword>
<dbReference type="InterPro" id="IPR011576">
    <property type="entry name" value="Pyridox_Oxase_N"/>
</dbReference>
<reference evidence="3 4" key="1">
    <citation type="submission" date="2024-09" db="EMBL/GenBank/DDBJ databases">
        <authorList>
            <person name="Sun Q."/>
            <person name="Mori K."/>
        </authorList>
    </citation>
    <scope>NUCLEOTIDE SEQUENCE [LARGE SCALE GENOMIC DNA]</scope>
    <source>
        <strain evidence="3 4">TBRC 0563</strain>
    </source>
</reference>
<proteinExistence type="predicted"/>
<dbReference type="NCBIfam" id="TIGR03618">
    <property type="entry name" value="Rv1155_F420"/>
    <property type="match status" value="1"/>
</dbReference>
<evidence type="ECO:0000313" key="3">
    <source>
        <dbReference type="EMBL" id="MFB9837559.1"/>
    </source>
</evidence>
<evidence type="ECO:0000259" key="2">
    <source>
        <dbReference type="Pfam" id="PF01243"/>
    </source>
</evidence>
<dbReference type="PANTHER" id="PTHR35176:SF2">
    <property type="entry name" value="F420H(2)-DEPENDENT REDUCTASE RV1155"/>
    <property type="match status" value="1"/>
</dbReference>
<feature type="domain" description="Pyridoxamine 5'-phosphate oxidase N-terminal" evidence="2">
    <location>
        <begin position="16"/>
        <end position="107"/>
    </location>
</feature>
<accession>A0ABV5YU54</accession>